<dbReference type="AlphaFoldDB" id="A0A928VR42"/>
<dbReference type="GO" id="GO:0015074">
    <property type="term" value="P:DNA integration"/>
    <property type="evidence" value="ECO:0007669"/>
    <property type="project" value="InterPro"/>
</dbReference>
<dbReference type="PROSITE" id="PS51898">
    <property type="entry name" value="TYR_RECOMBINASE"/>
    <property type="match status" value="1"/>
</dbReference>
<accession>A0A928VR42</accession>
<dbReference type="InterPro" id="IPR002104">
    <property type="entry name" value="Integrase_catalytic"/>
</dbReference>
<evidence type="ECO:0000313" key="6">
    <source>
        <dbReference type="Proteomes" id="UP000625316"/>
    </source>
</evidence>
<dbReference type="Pfam" id="PF00589">
    <property type="entry name" value="Phage_integrase"/>
    <property type="match status" value="1"/>
</dbReference>
<dbReference type="InterPro" id="IPR050090">
    <property type="entry name" value="Tyrosine_recombinase_XerCD"/>
</dbReference>
<dbReference type="InterPro" id="IPR011010">
    <property type="entry name" value="DNA_brk_join_enz"/>
</dbReference>
<organism evidence="5 6">
    <name type="scientific">Romeriopsis navalis LEGE 11480</name>
    <dbReference type="NCBI Taxonomy" id="2777977"/>
    <lineage>
        <taxon>Bacteria</taxon>
        <taxon>Bacillati</taxon>
        <taxon>Cyanobacteriota</taxon>
        <taxon>Cyanophyceae</taxon>
        <taxon>Leptolyngbyales</taxon>
        <taxon>Leptolyngbyaceae</taxon>
        <taxon>Romeriopsis</taxon>
        <taxon>Romeriopsis navalis</taxon>
    </lineage>
</organism>
<dbReference type="GO" id="GO:0006310">
    <property type="term" value="P:DNA recombination"/>
    <property type="evidence" value="ECO:0007669"/>
    <property type="project" value="UniProtKB-KW"/>
</dbReference>
<reference evidence="5" key="1">
    <citation type="submission" date="2020-10" db="EMBL/GenBank/DDBJ databases">
        <authorList>
            <person name="Castelo-Branco R."/>
            <person name="Eusebio N."/>
            <person name="Adriana R."/>
            <person name="Vieira A."/>
            <person name="Brugerolle De Fraissinette N."/>
            <person name="Rezende De Castro R."/>
            <person name="Schneider M.P."/>
            <person name="Vasconcelos V."/>
            <person name="Leao P.N."/>
        </authorList>
    </citation>
    <scope>NUCLEOTIDE SEQUENCE</scope>
    <source>
        <strain evidence="5">LEGE 11480</strain>
    </source>
</reference>
<evidence type="ECO:0000313" key="5">
    <source>
        <dbReference type="EMBL" id="MBE9033126.1"/>
    </source>
</evidence>
<dbReference type="SUPFAM" id="SSF56349">
    <property type="entry name" value="DNA breaking-rejoining enzymes"/>
    <property type="match status" value="1"/>
</dbReference>
<comment type="caution">
    <text evidence="5">The sequence shown here is derived from an EMBL/GenBank/DDBJ whole genome shotgun (WGS) entry which is preliminary data.</text>
</comment>
<sequence length="282" mass="32196">MSNGFYKAKAVNDRTLEKYKAIAHKMTVHLLSEEVDTTVVEDFRSRLAKSLSPSSQKAYLRIISACWDWGMQQGLVSNNPWRAAVSLINVPPKQRPQPFTSQEIDAIIQGFSKSRYYCYYTDFVRFLFGSGCRIGEAIGLCWGHLSDNCTKVWIGESVSRGKRKSTKTNRSREFRLSQSLTELLLNRRPVDYRADDLVFPAVKGGVIDDHNFRNRAWRLVLQDAKVIYRKPYNTRHTFISHALDKGISPMAIAQMTGHDPEILFKHYAADIQGGLQLPEIFS</sequence>
<keyword evidence="6" id="KW-1185">Reference proteome</keyword>
<evidence type="ECO:0000256" key="2">
    <source>
        <dbReference type="ARBA" id="ARBA00023125"/>
    </source>
</evidence>
<dbReference type="Gene3D" id="1.10.443.10">
    <property type="entry name" value="Intergrase catalytic core"/>
    <property type="match status" value="1"/>
</dbReference>
<dbReference type="EMBL" id="JADEXQ010000154">
    <property type="protein sequence ID" value="MBE9033126.1"/>
    <property type="molecule type" value="Genomic_DNA"/>
</dbReference>
<dbReference type="PANTHER" id="PTHR30349:SF64">
    <property type="entry name" value="PROPHAGE INTEGRASE INTD-RELATED"/>
    <property type="match status" value="1"/>
</dbReference>
<evidence type="ECO:0000256" key="1">
    <source>
        <dbReference type="ARBA" id="ARBA00008857"/>
    </source>
</evidence>
<dbReference type="Proteomes" id="UP000625316">
    <property type="component" value="Unassembled WGS sequence"/>
</dbReference>
<dbReference type="InterPro" id="IPR013762">
    <property type="entry name" value="Integrase-like_cat_sf"/>
</dbReference>
<dbReference type="CDD" id="cd00796">
    <property type="entry name" value="INT_Rci_Hp1_C"/>
    <property type="match status" value="1"/>
</dbReference>
<dbReference type="GO" id="GO:0003677">
    <property type="term" value="F:DNA binding"/>
    <property type="evidence" value="ECO:0007669"/>
    <property type="project" value="UniProtKB-KW"/>
</dbReference>
<dbReference type="Gene3D" id="1.10.150.130">
    <property type="match status" value="1"/>
</dbReference>
<keyword evidence="2" id="KW-0238">DNA-binding</keyword>
<protein>
    <submittedName>
        <fullName evidence="5">Site-specific integrase</fullName>
    </submittedName>
</protein>
<keyword evidence="3" id="KW-0233">DNA recombination</keyword>
<comment type="similarity">
    <text evidence="1">Belongs to the 'phage' integrase family.</text>
</comment>
<feature type="domain" description="Tyr recombinase" evidence="4">
    <location>
        <begin position="94"/>
        <end position="282"/>
    </location>
</feature>
<proteinExistence type="inferred from homology"/>
<evidence type="ECO:0000259" key="4">
    <source>
        <dbReference type="PROSITE" id="PS51898"/>
    </source>
</evidence>
<gene>
    <name evidence="5" type="ORF">IQ266_25645</name>
</gene>
<dbReference type="InterPro" id="IPR010998">
    <property type="entry name" value="Integrase_recombinase_N"/>
</dbReference>
<name>A0A928VR42_9CYAN</name>
<dbReference type="PANTHER" id="PTHR30349">
    <property type="entry name" value="PHAGE INTEGRASE-RELATED"/>
    <property type="match status" value="1"/>
</dbReference>
<evidence type="ECO:0000256" key="3">
    <source>
        <dbReference type="ARBA" id="ARBA00023172"/>
    </source>
</evidence>